<comment type="caution">
    <text evidence="3">The sequence shown here is derived from an EMBL/GenBank/DDBJ whole genome shotgun (WGS) entry which is preliminary data.</text>
</comment>
<feature type="compositionally biased region" description="Low complexity" evidence="1">
    <location>
        <begin position="430"/>
        <end position="464"/>
    </location>
</feature>
<dbReference type="EMBL" id="JAULSV010000002">
    <property type="protein sequence ID" value="KAK0652527.1"/>
    <property type="molecule type" value="Genomic_DNA"/>
</dbReference>
<evidence type="ECO:0000313" key="4">
    <source>
        <dbReference type="Proteomes" id="UP001174936"/>
    </source>
</evidence>
<evidence type="ECO:0000256" key="1">
    <source>
        <dbReference type="SAM" id="MobiDB-lite"/>
    </source>
</evidence>
<proteinExistence type="predicted"/>
<evidence type="ECO:0000313" key="3">
    <source>
        <dbReference type="EMBL" id="KAK0652527.1"/>
    </source>
</evidence>
<protein>
    <submittedName>
        <fullName evidence="3">Uncharacterized protein</fullName>
    </submittedName>
</protein>
<dbReference type="Proteomes" id="UP001174936">
    <property type="component" value="Unassembled WGS sequence"/>
</dbReference>
<keyword evidence="2" id="KW-0812">Transmembrane</keyword>
<name>A0AA39YJ68_9PEZI</name>
<gene>
    <name evidence="3" type="ORF">B0T16DRAFT_454888</name>
</gene>
<sequence length="605" mass="64478">MAEASGIFQSCGDGAFAFSYTCAGPDCAVLRDFPTVICTNSGNNSISCSNGVTCPGASSYISRFTYTQQNDTFSYKRSIQLPECGFNVDIDSDTAEPLVYGDTCGQFEVQSGAAQHVSRLYLSTKIWVVMVLVILFTVFPSMAAATENKGVRPLHGRNTLQGPIGNVYAGIDTKGLEKAVLDYVEDKIKGFAKGDPDALDILIPGSDFIDDIEDTLCMEGLKLAFDQLADMSEAQKKKIELWAKPILKPFTSSCSRKIRRLARKLKVKHPGVRLAAVFGSAFVCEAIKNAFVESVIPGHPSNLEDDIKDAICGGDCGGAELMTDVKNCGACKKECPSGAVCENGVCSSPECDGVGQFNLQGCGNSGCMCARSAGVSETHFCAVADTQCADQLTDDCTTNADCQKGEICGFASGCSMRTCLNVVKCSGSETDSTPVSPQSTTSTPKPLPKTTSTRTSTRTTASTTRATIATPTSSGVVGWVLNVPYAGNAYLNYWINDWFDKKYFLTVNGRATVQTRCVTVAETNEGSFLPGDGSQLPIGSEFDFDSTPDTGSNSCCVEYYSNAQCSEGSGSYGYICGDGSVVLKFAVKSWRVYRCSGWWTGPAVK</sequence>
<reference evidence="3" key="1">
    <citation type="submission" date="2023-06" db="EMBL/GenBank/DDBJ databases">
        <title>Genome-scale phylogeny and comparative genomics of the fungal order Sordariales.</title>
        <authorList>
            <consortium name="Lawrence Berkeley National Laboratory"/>
            <person name="Hensen N."/>
            <person name="Bonometti L."/>
            <person name="Westerberg I."/>
            <person name="Brannstrom I.O."/>
            <person name="Guillou S."/>
            <person name="Cros-Aarteil S."/>
            <person name="Calhoun S."/>
            <person name="Haridas S."/>
            <person name="Kuo A."/>
            <person name="Mondo S."/>
            <person name="Pangilinan J."/>
            <person name="Riley R."/>
            <person name="Labutti K."/>
            <person name="Andreopoulos B."/>
            <person name="Lipzen A."/>
            <person name="Chen C."/>
            <person name="Yanf M."/>
            <person name="Daum C."/>
            <person name="Ng V."/>
            <person name="Clum A."/>
            <person name="Steindorff A."/>
            <person name="Ohm R."/>
            <person name="Martin F."/>
            <person name="Silar P."/>
            <person name="Natvig D."/>
            <person name="Lalanne C."/>
            <person name="Gautier V."/>
            <person name="Ament-Velasquez S.L."/>
            <person name="Kruys A."/>
            <person name="Hutchinson M.I."/>
            <person name="Powell A.J."/>
            <person name="Barry K."/>
            <person name="Miller A.N."/>
            <person name="Grigoriev I.V."/>
            <person name="Debuchy R."/>
            <person name="Gladieux P."/>
            <person name="Thoren M.H."/>
            <person name="Johannesson H."/>
        </authorList>
    </citation>
    <scope>NUCLEOTIDE SEQUENCE</scope>
    <source>
        <strain evidence="3">SMH2532-1</strain>
    </source>
</reference>
<feature type="transmembrane region" description="Helical" evidence="2">
    <location>
        <begin position="126"/>
        <end position="145"/>
    </location>
</feature>
<dbReference type="AlphaFoldDB" id="A0AA39YJ68"/>
<keyword evidence="2" id="KW-1133">Transmembrane helix</keyword>
<keyword evidence="4" id="KW-1185">Reference proteome</keyword>
<evidence type="ECO:0000256" key="2">
    <source>
        <dbReference type="SAM" id="Phobius"/>
    </source>
</evidence>
<feature type="region of interest" description="Disordered" evidence="1">
    <location>
        <begin position="428"/>
        <end position="464"/>
    </location>
</feature>
<keyword evidence="2" id="KW-0472">Membrane</keyword>
<accession>A0AA39YJ68</accession>
<organism evidence="3 4">
    <name type="scientific">Cercophora newfieldiana</name>
    <dbReference type="NCBI Taxonomy" id="92897"/>
    <lineage>
        <taxon>Eukaryota</taxon>
        <taxon>Fungi</taxon>
        <taxon>Dikarya</taxon>
        <taxon>Ascomycota</taxon>
        <taxon>Pezizomycotina</taxon>
        <taxon>Sordariomycetes</taxon>
        <taxon>Sordariomycetidae</taxon>
        <taxon>Sordariales</taxon>
        <taxon>Lasiosphaeriaceae</taxon>
        <taxon>Cercophora</taxon>
    </lineage>
</organism>